<dbReference type="Gene3D" id="3.30.565.10">
    <property type="entry name" value="Histidine kinase-like ATPase, C-terminal domain"/>
    <property type="match status" value="1"/>
</dbReference>
<evidence type="ECO:0000256" key="2">
    <source>
        <dbReference type="ARBA" id="ARBA00012438"/>
    </source>
</evidence>
<evidence type="ECO:0000256" key="3">
    <source>
        <dbReference type="ARBA" id="ARBA00022553"/>
    </source>
</evidence>
<feature type="transmembrane region" description="Helical" evidence="7">
    <location>
        <begin position="12"/>
        <end position="34"/>
    </location>
</feature>
<gene>
    <name evidence="9" type="ORF">IAD41_00130</name>
</gene>
<keyword evidence="6" id="KW-0902">Two-component regulatory system</keyword>
<dbReference type="InterPro" id="IPR005467">
    <property type="entry name" value="His_kinase_dom"/>
</dbReference>
<reference evidence="9" key="1">
    <citation type="submission" date="2020-10" db="EMBL/GenBank/DDBJ databases">
        <authorList>
            <person name="Gilroy R."/>
        </authorList>
    </citation>
    <scope>NUCLEOTIDE SEQUENCE</scope>
    <source>
        <strain evidence="9">CHK152-2994</strain>
    </source>
</reference>
<evidence type="ECO:0000256" key="1">
    <source>
        <dbReference type="ARBA" id="ARBA00000085"/>
    </source>
</evidence>
<keyword evidence="5" id="KW-0418">Kinase</keyword>
<dbReference type="PANTHER" id="PTHR43711:SF1">
    <property type="entry name" value="HISTIDINE KINASE 1"/>
    <property type="match status" value="1"/>
</dbReference>
<evidence type="ECO:0000256" key="5">
    <source>
        <dbReference type="ARBA" id="ARBA00022777"/>
    </source>
</evidence>
<evidence type="ECO:0000313" key="9">
    <source>
        <dbReference type="EMBL" id="HIS82005.1"/>
    </source>
</evidence>
<feature type="domain" description="Histidine kinase" evidence="8">
    <location>
        <begin position="339"/>
        <end position="555"/>
    </location>
</feature>
<keyword evidence="4" id="KW-0808">Transferase</keyword>
<reference evidence="9" key="2">
    <citation type="journal article" date="2021" name="PeerJ">
        <title>Extensive microbial diversity within the chicken gut microbiome revealed by metagenomics and culture.</title>
        <authorList>
            <person name="Gilroy R."/>
            <person name="Ravi A."/>
            <person name="Getino M."/>
            <person name="Pursley I."/>
            <person name="Horton D.L."/>
            <person name="Alikhan N.F."/>
            <person name="Baker D."/>
            <person name="Gharbi K."/>
            <person name="Hall N."/>
            <person name="Watson M."/>
            <person name="Adriaenssens E.M."/>
            <person name="Foster-Nyarko E."/>
            <person name="Jarju S."/>
            <person name="Secka A."/>
            <person name="Antonio M."/>
            <person name="Oren A."/>
            <person name="Chaudhuri R.R."/>
            <person name="La Ragione R."/>
            <person name="Hildebrand F."/>
            <person name="Pallen M.J."/>
        </authorList>
    </citation>
    <scope>NUCLEOTIDE SEQUENCE</scope>
    <source>
        <strain evidence="9">CHK152-2994</strain>
    </source>
</reference>
<evidence type="ECO:0000256" key="7">
    <source>
        <dbReference type="SAM" id="Phobius"/>
    </source>
</evidence>
<keyword evidence="7" id="KW-1133">Transmembrane helix</keyword>
<dbReference type="SUPFAM" id="SSF55874">
    <property type="entry name" value="ATPase domain of HSP90 chaperone/DNA topoisomerase II/histidine kinase"/>
    <property type="match status" value="1"/>
</dbReference>
<evidence type="ECO:0000313" key="10">
    <source>
        <dbReference type="Proteomes" id="UP000824139"/>
    </source>
</evidence>
<evidence type="ECO:0000256" key="4">
    <source>
        <dbReference type="ARBA" id="ARBA00022679"/>
    </source>
</evidence>
<dbReference type="Gene3D" id="1.10.287.130">
    <property type="match status" value="1"/>
</dbReference>
<accession>A0A9D1FU72</accession>
<dbReference type="PROSITE" id="PS50109">
    <property type="entry name" value="HIS_KIN"/>
    <property type="match status" value="1"/>
</dbReference>
<evidence type="ECO:0000259" key="8">
    <source>
        <dbReference type="PROSITE" id="PS50109"/>
    </source>
</evidence>
<keyword evidence="7" id="KW-0472">Membrane</keyword>
<dbReference type="InterPro" id="IPR004358">
    <property type="entry name" value="Sig_transdc_His_kin-like_C"/>
</dbReference>
<evidence type="ECO:0000256" key="6">
    <source>
        <dbReference type="ARBA" id="ARBA00023012"/>
    </source>
</evidence>
<dbReference type="Pfam" id="PF02518">
    <property type="entry name" value="HATPase_c"/>
    <property type="match status" value="1"/>
</dbReference>
<dbReference type="CDD" id="cd00082">
    <property type="entry name" value="HisKA"/>
    <property type="match status" value="1"/>
</dbReference>
<dbReference type="InterPro" id="IPR036097">
    <property type="entry name" value="HisK_dim/P_sf"/>
</dbReference>
<feature type="transmembrane region" description="Helical" evidence="7">
    <location>
        <begin position="241"/>
        <end position="265"/>
    </location>
</feature>
<keyword evidence="7" id="KW-0812">Transmembrane</keyword>
<dbReference type="SUPFAM" id="SSF47384">
    <property type="entry name" value="Homodimeric domain of signal transducing histidine kinase"/>
    <property type="match status" value="1"/>
</dbReference>
<dbReference type="InterPro" id="IPR003661">
    <property type="entry name" value="HisK_dim/P_dom"/>
</dbReference>
<dbReference type="InterPro" id="IPR050736">
    <property type="entry name" value="Sensor_HK_Regulatory"/>
</dbReference>
<dbReference type="EMBL" id="DVJO01000005">
    <property type="protein sequence ID" value="HIS82005.1"/>
    <property type="molecule type" value="Genomic_DNA"/>
</dbReference>
<keyword evidence="3" id="KW-0597">Phosphoprotein</keyword>
<protein>
    <recommendedName>
        <fullName evidence="2">histidine kinase</fullName>
        <ecNumber evidence="2">2.7.13.3</ecNumber>
    </recommendedName>
</protein>
<dbReference type="Proteomes" id="UP000824139">
    <property type="component" value="Unassembled WGS sequence"/>
</dbReference>
<proteinExistence type="predicted"/>
<dbReference type="SMART" id="SM00387">
    <property type="entry name" value="HATPase_c"/>
    <property type="match status" value="1"/>
</dbReference>
<dbReference type="InterPro" id="IPR003594">
    <property type="entry name" value="HATPase_dom"/>
</dbReference>
<dbReference type="EC" id="2.7.13.3" evidence="2"/>
<dbReference type="PANTHER" id="PTHR43711">
    <property type="entry name" value="TWO-COMPONENT HISTIDINE KINASE"/>
    <property type="match status" value="1"/>
</dbReference>
<dbReference type="GO" id="GO:0000155">
    <property type="term" value="F:phosphorelay sensor kinase activity"/>
    <property type="evidence" value="ECO:0007669"/>
    <property type="project" value="InterPro"/>
</dbReference>
<comment type="catalytic activity">
    <reaction evidence="1">
        <text>ATP + protein L-histidine = ADP + protein N-phospho-L-histidine.</text>
        <dbReference type="EC" id="2.7.13.3"/>
    </reaction>
</comment>
<dbReference type="AlphaFoldDB" id="A0A9D1FU72"/>
<dbReference type="SMART" id="SM00388">
    <property type="entry name" value="HisKA"/>
    <property type="match status" value="1"/>
</dbReference>
<sequence length="563" mass="64457">MKIFKFKRLKIVEQIAIVFFFAVLIPMSVSGFIINNVNQQSMRSQLRESAVLITNMVSDEIDFFSETITGNLEQIAFSLKFFKNPVQRAKYIDEVKNSMANCENLAIVSPKEAEEIHEKNKLENKATITVNLDNNEILIATYSLVELQDELFNSLQDDKRQIYVLTNDGKLVASHNFKDEDFQKTISLLPKNMKENKPVIFGDVKNQPLVYVKKDNPKITIIVNTTEAVTDKAINKNRLKIILSTVAATLVILFVTALYTFYLYINIRQLFKGIIALSKGNYERQIRLLVTAFTPHEIVFLAFEFNRMASEIHKSYEQLQKNNVELKQLNEFRSNLIDTVSHELRTPLTSIQGYTSRLMRNDIIIDEETKQKSLRIIKEQSERLKRLIEDLLTIPDIEGTRLRTNIETVYMPEVFETAKILVKNKENKQIVINISEDFPNVSGDKTRLEQVFVNLIENAVKYAKPDSVITVDTAIVENKAKFFVKNECDVIPPKQLKKLFEKFVRLDDNTTRTTRGTGLGLFIVKGLVEAMNGTIELHSDEEIGFCAEVTLNFAAEAVDAKSN</sequence>
<dbReference type="Gene3D" id="6.10.340.10">
    <property type="match status" value="1"/>
</dbReference>
<name>A0A9D1FU72_9BACT</name>
<comment type="caution">
    <text evidence="9">The sequence shown here is derived from an EMBL/GenBank/DDBJ whole genome shotgun (WGS) entry which is preliminary data.</text>
</comment>
<organism evidence="9 10">
    <name type="scientific">Candidatus Scatenecus faecavium</name>
    <dbReference type="NCBI Taxonomy" id="2840915"/>
    <lineage>
        <taxon>Bacteria</taxon>
        <taxon>Candidatus Scatenecus</taxon>
    </lineage>
</organism>
<dbReference type="FunFam" id="1.10.287.130:FF:000001">
    <property type="entry name" value="Two-component sensor histidine kinase"/>
    <property type="match status" value="1"/>
</dbReference>
<dbReference type="InterPro" id="IPR036890">
    <property type="entry name" value="HATPase_C_sf"/>
</dbReference>
<dbReference type="Pfam" id="PF00512">
    <property type="entry name" value="HisKA"/>
    <property type="match status" value="1"/>
</dbReference>
<dbReference type="PRINTS" id="PR00344">
    <property type="entry name" value="BCTRLSENSOR"/>
</dbReference>